<keyword evidence="3 6" id="KW-0812">Transmembrane</keyword>
<keyword evidence="2 6" id="KW-1003">Cell membrane</keyword>
<dbReference type="VEuPathDB" id="VectorBase:MDOA014599"/>
<comment type="subcellular location">
    <subcellularLocation>
        <location evidence="1 6">Cell membrane</location>
        <topology evidence="1 6">Multi-pass membrane protein</topology>
    </subcellularLocation>
</comment>
<evidence type="ECO:0000256" key="2">
    <source>
        <dbReference type="ARBA" id="ARBA00022475"/>
    </source>
</evidence>
<evidence type="ECO:0000313" key="7">
    <source>
        <dbReference type="EnsemblMetazoa" id="MDOA014599-PB"/>
    </source>
</evidence>
<evidence type="ECO:0000256" key="4">
    <source>
        <dbReference type="ARBA" id="ARBA00022989"/>
    </source>
</evidence>
<dbReference type="Pfam" id="PF08395">
    <property type="entry name" value="7tm_7"/>
    <property type="match status" value="1"/>
</dbReference>
<evidence type="ECO:0000256" key="1">
    <source>
        <dbReference type="ARBA" id="ARBA00004651"/>
    </source>
</evidence>
<sequence>MKRSTLWMLGVYYYASQLMGVLSFHYDTNSGEIYTSPSLTIYCAVVSILTFTALPLVLRVDLNLQTMNAPDLHIRIVGAICSIRIVVILLTMTMNWTKRHTFMTTLRRFVKLRQKFLRKWQLSSGVENKFETAVRLKFLWGSLSDIGLILGSLEYFRHQFRLENPILSLALGVYCSILNIAIFHYYFLILNINILLRTINEELQRIMEQALKENPTKLCIQLSKDLDELAYFHFQLHTLVIRINDMYGLQGISATLCVYLNNVAMIYMNYMAWQYTYMREFYSLWTEVVTVFAMICYYVELTICFGCMMDLLVLYDHPG</sequence>
<comment type="function">
    <text evidence="6">Gustatory receptor which mediates acceptance or avoidance behavior, depending on its substrates.</text>
</comment>
<feature type="transmembrane region" description="Helical" evidence="6">
    <location>
        <begin position="247"/>
        <end position="268"/>
    </location>
</feature>
<dbReference type="AlphaFoldDB" id="A0A1I8NFE1"/>
<feature type="transmembrane region" description="Helical" evidence="6">
    <location>
        <begin position="72"/>
        <end position="93"/>
    </location>
</feature>
<keyword evidence="6" id="KW-0807">Transducer</keyword>
<protein>
    <recommendedName>
        <fullName evidence="6">Gustatory receptor</fullName>
    </recommendedName>
</protein>
<dbReference type="EnsemblMetazoa" id="MDOA014599-RB">
    <property type="protein sequence ID" value="MDOA014599-PB"/>
    <property type="gene ID" value="MDOA014599"/>
</dbReference>
<dbReference type="GO" id="GO:0005886">
    <property type="term" value="C:plasma membrane"/>
    <property type="evidence" value="ECO:0007669"/>
    <property type="project" value="UniProtKB-SubCell"/>
</dbReference>
<dbReference type="GO" id="GO:0007165">
    <property type="term" value="P:signal transduction"/>
    <property type="evidence" value="ECO:0007669"/>
    <property type="project" value="UniProtKB-KW"/>
</dbReference>
<organism evidence="7">
    <name type="scientific">Musca domestica</name>
    <name type="common">House fly</name>
    <dbReference type="NCBI Taxonomy" id="7370"/>
    <lineage>
        <taxon>Eukaryota</taxon>
        <taxon>Metazoa</taxon>
        <taxon>Ecdysozoa</taxon>
        <taxon>Arthropoda</taxon>
        <taxon>Hexapoda</taxon>
        <taxon>Insecta</taxon>
        <taxon>Pterygota</taxon>
        <taxon>Neoptera</taxon>
        <taxon>Endopterygota</taxon>
        <taxon>Diptera</taxon>
        <taxon>Brachycera</taxon>
        <taxon>Muscomorpha</taxon>
        <taxon>Muscoidea</taxon>
        <taxon>Muscidae</taxon>
        <taxon>Musca</taxon>
    </lineage>
</organism>
<feature type="transmembrane region" description="Helical" evidence="6">
    <location>
        <begin position="168"/>
        <end position="196"/>
    </location>
</feature>
<evidence type="ECO:0000256" key="3">
    <source>
        <dbReference type="ARBA" id="ARBA00022692"/>
    </source>
</evidence>
<comment type="caution">
    <text evidence="6">Lacks conserved residue(s) required for the propagation of feature annotation.</text>
</comment>
<reference evidence="7" key="1">
    <citation type="submission" date="2020-05" db="UniProtKB">
        <authorList>
            <consortium name="EnsemblMetazoa"/>
        </authorList>
    </citation>
    <scope>IDENTIFICATION</scope>
    <source>
        <strain evidence="7">Aabys</strain>
    </source>
</reference>
<evidence type="ECO:0000256" key="5">
    <source>
        <dbReference type="ARBA" id="ARBA00023136"/>
    </source>
</evidence>
<keyword evidence="5 6" id="KW-0472">Membrane</keyword>
<keyword evidence="4 6" id="KW-1133">Transmembrane helix</keyword>
<dbReference type="VEuPathDB" id="VectorBase:MDOMA2_018435"/>
<proteinExistence type="inferred from homology"/>
<dbReference type="GO" id="GO:0050909">
    <property type="term" value="P:sensory perception of taste"/>
    <property type="evidence" value="ECO:0007669"/>
    <property type="project" value="InterPro"/>
</dbReference>
<evidence type="ECO:0000256" key="6">
    <source>
        <dbReference type="RuleBase" id="RU363108"/>
    </source>
</evidence>
<accession>A0A1I8NFE1</accession>
<name>A0A1I8NFE1_MUSDO</name>
<feature type="transmembrane region" description="Helical" evidence="6">
    <location>
        <begin position="39"/>
        <end position="60"/>
    </location>
</feature>
<feature type="transmembrane region" description="Helical" evidence="6">
    <location>
        <begin position="6"/>
        <end position="27"/>
    </location>
</feature>
<feature type="transmembrane region" description="Helical" evidence="6">
    <location>
        <begin position="288"/>
        <end position="315"/>
    </location>
</feature>
<keyword evidence="6" id="KW-0675">Receptor</keyword>
<dbReference type="InterPro" id="IPR013604">
    <property type="entry name" value="7TM_chemorcpt"/>
</dbReference>
<comment type="similarity">
    <text evidence="6">Belongs to the insect chemoreceptor superfamily. Gustatory receptor (GR) family.</text>
</comment>